<proteinExistence type="predicted"/>
<accession>A0A1H3M3H8</accession>
<keyword evidence="3" id="KW-1185">Reference proteome</keyword>
<gene>
    <name evidence="2" type="ORF">SAMN05216564_108122</name>
</gene>
<evidence type="ECO:0000256" key="1">
    <source>
        <dbReference type="SAM" id="MobiDB-lite"/>
    </source>
</evidence>
<name>A0A1H3M3H8_9EURY</name>
<dbReference type="AlphaFoldDB" id="A0A1H3M3H8"/>
<feature type="compositionally biased region" description="Basic and acidic residues" evidence="1">
    <location>
        <begin position="91"/>
        <end position="108"/>
    </location>
</feature>
<feature type="region of interest" description="Disordered" evidence="1">
    <location>
        <begin position="86"/>
        <end position="108"/>
    </location>
</feature>
<dbReference type="EMBL" id="FNPC01000008">
    <property type="protein sequence ID" value="SDY71143.1"/>
    <property type="molecule type" value="Genomic_DNA"/>
</dbReference>
<sequence>MTANAHELKDVIPFPDHTWKWSNTDLTRSQFSYLRRQNLIEQVGEQEWRTTEKCIQAIADYGRIPRDEIGTYVDYDRSWFETPAEGCPRFDGNRGEETFDHEQTSLDA</sequence>
<dbReference type="Proteomes" id="UP000199079">
    <property type="component" value="Unassembled WGS sequence"/>
</dbReference>
<organism evidence="2 3">
    <name type="scientific">Halopenitus persicus</name>
    <dbReference type="NCBI Taxonomy" id="1048396"/>
    <lineage>
        <taxon>Archaea</taxon>
        <taxon>Methanobacteriati</taxon>
        <taxon>Methanobacteriota</taxon>
        <taxon>Stenosarchaea group</taxon>
        <taxon>Halobacteria</taxon>
        <taxon>Halobacteriales</taxon>
        <taxon>Haloferacaceae</taxon>
        <taxon>Halopenitus</taxon>
    </lineage>
</organism>
<reference evidence="3" key="1">
    <citation type="submission" date="2016-10" db="EMBL/GenBank/DDBJ databases">
        <authorList>
            <person name="Varghese N."/>
            <person name="Submissions S."/>
        </authorList>
    </citation>
    <scope>NUCLEOTIDE SEQUENCE [LARGE SCALE GENOMIC DNA]</scope>
    <source>
        <strain evidence="3">DC30,IBRC 10041,KCTC 4046</strain>
    </source>
</reference>
<evidence type="ECO:0000313" key="3">
    <source>
        <dbReference type="Proteomes" id="UP000199079"/>
    </source>
</evidence>
<protein>
    <submittedName>
        <fullName evidence="2">Uncharacterized protein</fullName>
    </submittedName>
</protein>
<evidence type="ECO:0000313" key="2">
    <source>
        <dbReference type="EMBL" id="SDY71143.1"/>
    </source>
</evidence>